<dbReference type="Proteomes" id="UP000030982">
    <property type="component" value="Unassembled WGS sequence"/>
</dbReference>
<dbReference type="InterPro" id="IPR020084">
    <property type="entry name" value="NUDIX_hydrolase_CS"/>
</dbReference>
<dbReference type="InterPro" id="IPR020476">
    <property type="entry name" value="Nudix_hydrolase"/>
</dbReference>
<evidence type="ECO:0000256" key="5">
    <source>
        <dbReference type="RuleBase" id="RU003476"/>
    </source>
</evidence>
<dbReference type="PANTHER" id="PTHR43046:SF12">
    <property type="entry name" value="GDP-MANNOSE MANNOSYL HYDROLASE"/>
    <property type="match status" value="1"/>
</dbReference>
<dbReference type="PROSITE" id="PS00893">
    <property type="entry name" value="NUDIX_BOX"/>
    <property type="match status" value="1"/>
</dbReference>
<evidence type="ECO:0000313" key="8">
    <source>
        <dbReference type="Proteomes" id="UP000030982"/>
    </source>
</evidence>
<keyword evidence="3 5" id="KW-0378">Hydrolase</keyword>
<dbReference type="OrthoDB" id="4247482at2"/>
<dbReference type="Pfam" id="PF00293">
    <property type="entry name" value="NUDIX"/>
    <property type="match status" value="1"/>
</dbReference>
<comment type="caution">
    <text evidence="7">The sequence shown here is derived from an EMBL/GenBank/DDBJ whole genome shotgun (WGS) entry which is preliminary data.</text>
</comment>
<evidence type="ECO:0000256" key="4">
    <source>
        <dbReference type="ARBA" id="ARBA00022842"/>
    </source>
</evidence>
<sequence length="164" mass="17983">MEKLEDLSPVSREYFRTLPRRRVAAGLVIRNNEGCVLAVKPNYKEGWLLPGGTVDPGEAPRTAARREGREELGLDIEPGALLLIAHSAFPDPVGDGLVFLYDGRSLPDDARIILQEEELTEWKFVAPSEFEEYFGSHGAVHVGSALTGLAEGRTLELEDGVELV</sequence>
<dbReference type="GO" id="GO:0016787">
    <property type="term" value="F:hydrolase activity"/>
    <property type="evidence" value="ECO:0007669"/>
    <property type="project" value="UniProtKB-KW"/>
</dbReference>
<feature type="domain" description="Nudix hydrolase" evidence="6">
    <location>
        <begin position="19"/>
        <end position="147"/>
    </location>
</feature>
<evidence type="ECO:0000256" key="1">
    <source>
        <dbReference type="ARBA" id="ARBA00001946"/>
    </source>
</evidence>
<gene>
    <name evidence="7" type="ORF">LK10_11385</name>
</gene>
<evidence type="ECO:0000256" key="3">
    <source>
        <dbReference type="ARBA" id="ARBA00022801"/>
    </source>
</evidence>
<dbReference type="SUPFAM" id="SSF55811">
    <property type="entry name" value="Nudix"/>
    <property type="match status" value="1"/>
</dbReference>
<dbReference type="Gene3D" id="3.90.79.10">
    <property type="entry name" value="Nucleoside Triphosphate Pyrophosphohydrolase"/>
    <property type="match status" value="1"/>
</dbReference>
<protein>
    <recommendedName>
        <fullName evidence="6">Nudix hydrolase domain-containing protein</fullName>
    </recommendedName>
</protein>
<comment type="cofactor">
    <cofactor evidence="1">
        <name>Mg(2+)</name>
        <dbReference type="ChEBI" id="CHEBI:18420"/>
    </cofactor>
</comment>
<dbReference type="PRINTS" id="PR00502">
    <property type="entry name" value="NUDIXFAMILY"/>
</dbReference>
<keyword evidence="8" id="KW-1185">Reference proteome</keyword>
<dbReference type="PROSITE" id="PS51462">
    <property type="entry name" value="NUDIX"/>
    <property type="match status" value="1"/>
</dbReference>
<comment type="similarity">
    <text evidence="2 5">Belongs to the Nudix hydrolase family.</text>
</comment>
<dbReference type="InterPro" id="IPR000086">
    <property type="entry name" value="NUDIX_hydrolase_dom"/>
</dbReference>
<dbReference type="RefSeq" id="WP_043123724.1">
    <property type="nucleotide sequence ID" value="NZ_JTDL01000113.1"/>
</dbReference>
<dbReference type="InterPro" id="IPR015797">
    <property type="entry name" value="NUDIX_hydrolase-like_dom_sf"/>
</dbReference>
<dbReference type="CDD" id="cd18876">
    <property type="entry name" value="NUDIX_Hydrolase"/>
    <property type="match status" value="1"/>
</dbReference>
<keyword evidence="4" id="KW-0460">Magnesium</keyword>
<evidence type="ECO:0000259" key="6">
    <source>
        <dbReference type="PROSITE" id="PS51462"/>
    </source>
</evidence>
<organism evidence="7 8">
    <name type="scientific">Sinomonas humi</name>
    <dbReference type="NCBI Taxonomy" id="1338436"/>
    <lineage>
        <taxon>Bacteria</taxon>
        <taxon>Bacillati</taxon>
        <taxon>Actinomycetota</taxon>
        <taxon>Actinomycetes</taxon>
        <taxon>Micrococcales</taxon>
        <taxon>Micrococcaceae</taxon>
        <taxon>Sinomonas</taxon>
    </lineage>
</organism>
<name>A0A0B2ALU8_9MICC</name>
<evidence type="ECO:0000313" key="7">
    <source>
        <dbReference type="EMBL" id="KHL02765.1"/>
    </source>
</evidence>
<proteinExistence type="inferred from homology"/>
<accession>A0A0B2ALU8</accession>
<dbReference type="STRING" id="1338436.LK10_11385"/>
<evidence type="ECO:0000256" key="2">
    <source>
        <dbReference type="ARBA" id="ARBA00005582"/>
    </source>
</evidence>
<dbReference type="EMBL" id="JTDL01000113">
    <property type="protein sequence ID" value="KHL02765.1"/>
    <property type="molecule type" value="Genomic_DNA"/>
</dbReference>
<dbReference type="AlphaFoldDB" id="A0A0B2ALU8"/>
<dbReference type="PANTHER" id="PTHR43046">
    <property type="entry name" value="GDP-MANNOSE MANNOSYL HYDROLASE"/>
    <property type="match status" value="1"/>
</dbReference>
<reference evidence="7 8" key="1">
    <citation type="submission" date="2014-09" db="EMBL/GenBank/DDBJ databases">
        <title>Genome sequence of Sinomonas sp. MUSC 117.</title>
        <authorList>
            <person name="Lee L.-H."/>
        </authorList>
    </citation>
    <scope>NUCLEOTIDE SEQUENCE [LARGE SCALE GENOMIC DNA]</scope>
    <source>
        <strain evidence="7 8">MUSC 117</strain>
    </source>
</reference>